<protein>
    <submittedName>
        <fullName evidence="12">SGO1 protein</fullName>
    </submittedName>
</protein>
<evidence type="ECO:0000256" key="3">
    <source>
        <dbReference type="ARBA" id="ARBA00022454"/>
    </source>
</evidence>
<comment type="caution">
    <text evidence="12">The sequence shown here is derived from an EMBL/GenBank/DDBJ whole genome shotgun (WGS) entry which is preliminary data.</text>
</comment>
<feature type="region of interest" description="Disordered" evidence="10">
    <location>
        <begin position="340"/>
        <end position="381"/>
    </location>
</feature>
<keyword evidence="7" id="KW-0131">Cell cycle</keyword>
<proteinExistence type="inferred from homology"/>
<feature type="region of interest" description="Disordered" evidence="10">
    <location>
        <begin position="412"/>
        <end position="512"/>
    </location>
</feature>
<feature type="coiled-coil region" evidence="9">
    <location>
        <begin position="52"/>
        <end position="107"/>
    </location>
</feature>
<feature type="compositionally biased region" description="Acidic residues" evidence="10">
    <location>
        <begin position="437"/>
        <end position="447"/>
    </location>
</feature>
<sequence>MAEHLKKPFKDSLSDIKERMKEKRNQKWTKLGKISQISTVKCKRAANSSMQMKSIQANNRALAQALQEEKIKLRDAQDIILHLSKDYQDLKLQMFDLQRNLRFKQAEGLFENRLSALNDIISKVSQNLLNSIDLLGPAKNLCSTGVNQSVLSSVLENSSSVVEQIRSVGSLQCADRDDQVLPSGMEADGGRNELSHSVLGICEESDNAISLIKIVPDKGQTSDFHLDNIRSELKNISSGGEGGFGNVVPKGVSTRRHQSKMRNCDVPCTDVLDLLEAPDSTRELSEKDEIRLEESLEKCTVENMNSDISQLNENKVGLKLVLSRIDSEIPRFKLDNNSDLKKHECKSRKDSQARKEKHQKGKQEWPKNNSRQRPSKGQGKEAFKKKLDFLGGSSDAYDFHFEESVHVTPFRQSKVNDTDTGVDDKDDLSETNTIESNDTEEDSDDSLYEPYKGKSKKRKSSVEEKDTWPVEPRPRSKRCLAQREKKLHNEKETESNTSSDKTIRQPSEPLRGHLCDVTNTTLLLPDTRNTPVVPECEGPRSPKRKRSCTFAVNYKEPSIGGKLRRGDPFTDTNFLHSPIFKQKKDAKRCSLKKKSLSKYNEKFVGC</sequence>
<keyword evidence="3" id="KW-0158">Chromosome</keyword>
<dbReference type="GO" id="GO:0051301">
    <property type="term" value="P:cell division"/>
    <property type="evidence" value="ECO:0007669"/>
    <property type="project" value="UniProtKB-KW"/>
</dbReference>
<dbReference type="Pfam" id="PF07557">
    <property type="entry name" value="Shugoshin_C"/>
    <property type="match status" value="1"/>
</dbReference>
<evidence type="ECO:0000256" key="10">
    <source>
        <dbReference type="SAM" id="MobiDB-lite"/>
    </source>
</evidence>
<feature type="compositionally biased region" description="Basic and acidic residues" evidence="10">
    <location>
        <begin position="340"/>
        <end position="354"/>
    </location>
</feature>
<keyword evidence="8" id="KW-0137">Centromere</keyword>
<dbReference type="Gene3D" id="1.20.5.730">
    <property type="entry name" value="Single helix bin"/>
    <property type="match status" value="1"/>
</dbReference>
<dbReference type="OrthoDB" id="9901374at2759"/>
<evidence type="ECO:0000256" key="7">
    <source>
        <dbReference type="ARBA" id="ARBA00023306"/>
    </source>
</evidence>
<keyword evidence="5" id="KW-0159">Chromosome partition</keyword>
<accession>A0A7K6UB99</accession>
<dbReference type="InterPro" id="IPR011515">
    <property type="entry name" value="Shugoshin_C"/>
</dbReference>
<dbReference type="Proteomes" id="UP000559068">
    <property type="component" value="Unassembled WGS sequence"/>
</dbReference>
<keyword evidence="6 9" id="KW-0175">Coiled coil</keyword>
<dbReference type="InterPro" id="IPR038889">
    <property type="entry name" value="Shugoshin1/2"/>
</dbReference>
<feature type="compositionally biased region" description="Acidic residues" evidence="10">
    <location>
        <begin position="420"/>
        <end position="429"/>
    </location>
</feature>
<evidence type="ECO:0000256" key="2">
    <source>
        <dbReference type="ARBA" id="ARBA00010845"/>
    </source>
</evidence>
<dbReference type="GO" id="GO:0005634">
    <property type="term" value="C:nucleus"/>
    <property type="evidence" value="ECO:0007669"/>
    <property type="project" value="InterPro"/>
</dbReference>
<evidence type="ECO:0000259" key="11">
    <source>
        <dbReference type="Pfam" id="PF07557"/>
    </source>
</evidence>
<feature type="domain" description="Shugoshin C-terminal" evidence="11">
    <location>
        <begin position="545"/>
        <end position="565"/>
    </location>
</feature>
<organism evidence="12 13">
    <name type="scientific">Aegotheles bennettii</name>
    <dbReference type="NCBI Taxonomy" id="48278"/>
    <lineage>
        <taxon>Eukaryota</taxon>
        <taxon>Metazoa</taxon>
        <taxon>Chordata</taxon>
        <taxon>Craniata</taxon>
        <taxon>Vertebrata</taxon>
        <taxon>Euteleostomi</taxon>
        <taxon>Archelosauria</taxon>
        <taxon>Archosauria</taxon>
        <taxon>Dinosauria</taxon>
        <taxon>Saurischia</taxon>
        <taxon>Theropoda</taxon>
        <taxon>Coelurosauria</taxon>
        <taxon>Aves</taxon>
        <taxon>Neognathae</taxon>
        <taxon>Neoaves</taxon>
        <taxon>Strisores</taxon>
        <taxon>Caprimulgiformes</taxon>
        <taxon>Aegothelidae</taxon>
        <taxon>Aegotheles</taxon>
    </lineage>
</organism>
<evidence type="ECO:0000256" key="1">
    <source>
        <dbReference type="ARBA" id="ARBA00004584"/>
    </source>
</evidence>
<evidence type="ECO:0000256" key="6">
    <source>
        <dbReference type="ARBA" id="ARBA00023054"/>
    </source>
</evidence>
<evidence type="ECO:0000256" key="9">
    <source>
        <dbReference type="SAM" id="Coils"/>
    </source>
</evidence>
<keyword evidence="13" id="KW-1185">Reference proteome</keyword>
<evidence type="ECO:0000256" key="8">
    <source>
        <dbReference type="ARBA" id="ARBA00023328"/>
    </source>
</evidence>
<evidence type="ECO:0000256" key="5">
    <source>
        <dbReference type="ARBA" id="ARBA00022829"/>
    </source>
</evidence>
<dbReference type="AlphaFoldDB" id="A0A7K6UB99"/>
<feature type="compositionally biased region" description="Basic and acidic residues" evidence="10">
    <location>
        <begin position="481"/>
        <end position="494"/>
    </location>
</feature>
<comment type="similarity">
    <text evidence="2">Belongs to the shugoshin family.</text>
</comment>
<dbReference type="EMBL" id="VZRW01009235">
    <property type="protein sequence ID" value="NWX20081.1"/>
    <property type="molecule type" value="Genomic_DNA"/>
</dbReference>
<feature type="non-terminal residue" evidence="12">
    <location>
        <position position="1"/>
    </location>
</feature>
<evidence type="ECO:0000256" key="4">
    <source>
        <dbReference type="ARBA" id="ARBA00022618"/>
    </source>
</evidence>
<dbReference type="GO" id="GO:0045132">
    <property type="term" value="P:meiotic chromosome segregation"/>
    <property type="evidence" value="ECO:0007669"/>
    <property type="project" value="InterPro"/>
</dbReference>
<dbReference type="PANTHER" id="PTHR21577:SF3">
    <property type="entry name" value="SHUGOSHIN 1-RELATED"/>
    <property type="match status" value="1"/>
</dbReference>
<name>A0A7K6UB99_9AVES</name>
<evidence type="ECO:0000313" key="12">
    <source>
        <dbReference type="EMBL" id="NWX20081.1"/>
    </source>
</evidence>
<feature type="non-terminal residue" evidence="12">
    <location>
        <position position="606"/>
    </location>
</feature>
<feature type="compositionally biased region" description="Basic and acidic residues" evidence="10">
    <location>
        <begin position="460"/>
        <end position="474"/>
    </location>
</feature>
<dbReference type="PANTHER" id="PTHR21577">
    <property type="entry name" value="SHUGOSHIN"/>
    <property type="match status" value="1"/>
</dbReference>
<gene>
    <name evidence="12" type="primary">Sgo1_0</name>
    <name evidence="12" type="ORF">AEGBEN_R02601</name>
</gene>
<dbReference type="GO" id="GO:0000775">
    <property type="term" value="C:chromosome, centromeric region"/>
    <property type="evidence" value="ECO:0007669"/>
    <property type="project" value="UniProtKB-SubCell"/>
</dbReference>
<reference evidence="12 13" key="1">
    <citation type="submission" date="2019-09" db="EMBL/GenBank/DDBJ databases">
        <title>Bird 10,000 Genomes (B10K) Project - Family phase.</title>
        <authorList>
            <person name="Zhang G."/>
        </authorList>
    </citation>
    <scope>NUCLEOTIDE SEQUENCE [LARGE SCALE GENOMIC DNA]</scope>
    <source>
        <strain evidence="12">B10K-DU-029-76</strain>
        <tissue evidence="12">Heart</tissue>
    </source>
</reference>
<evidence type="ECO:0000313" key="13">
    <source>
        <dbReference type="Proteomes" id="UP000559068"/>
    </source>
</evidence>
<keyword evidence="4" id="KW-0132">Cell division</keyword>
<comment type="subcellular location">
    <subcellularLocation>
        <location evidence="1">Chromosome</location>
        <location evidence="1">Centromere</location>
    </subcellularLocation>
</comment>